<keyword evidence="4" id="KW-0560">Oxidoreductase</keyword>
<keyword evidence="5" id="KW-0443">Lipid metabolism</keyword>
<evidence type="ECO:0000256" key="3">
    <source>
        <dbReference type="ARBA" id="ARBA00022955"/>
    </source>
</evidence>
<organism evidence="9 10">
    <name type="scientific">Dacryopinax primogenitus (strain DJM 731)</name>
    <name type="common">Brown rot fungus</name>
    <dbReference type="NCBI Taxonomy" id="1858805"/>
    <lineage>
        <taxon>Eukaryota</taxon>
        <taxon>Fungi</taxon>
        <taxon>Dikarya</taxon>
        <taxon>Basidiomycota</taxon>
        <taxon>Agaricomycotina</taxon>
        <taxon>Dacrymycetes</taxon>
        <taxon>Dacrymycetales</taxon>
        <taxon>Dacrymycetaceae</taxon>
        <taxon>Dacryopinax</taxon>
    </lineage>
</organism>
<keyword evidence="1" id="KW-0444">Lipid biosynthesis</keyword>
<name>M5GBT9_DACPD</name>
<evidence type="ECO:0000256" key="7">
    <source>
        <dbReference type="ARBA" id="ARBA00023593"/>
    </source>
</evidence>
<dbReference type="AlphaFoldDB" id="M5GBT9"/>
<dbReference type="OMA" id="WHNIDGY"/>
<keyword evidence="3" id="KW-0752">Steroid biosynthesis</keyword>
<dbReference type="SUPFAM" id="SSF51735">
    <property type="entry name" value="NAD(P)-binding Rossmann-fold domains"/>
    <property type="match status" value="1"/>
</dbReference>
<dbReference type="EMBL" id="JH795855">
    <property type="protein sequence ID" value="EJU06459.1"/>
    <property type="molecule type" value="Genomic_DNA"/>
</dbReference>
<dbReference type="GeneID" id="63686646"/>
<evidence type="ECO:0000313" key="9">
    <source>
        <dbReference type="EMBL" id="EJU06459.1"/>
    </source>
</evidence>
<evidence type="ECO:0000256" key="2">
    <source>
        <dbReference type="ARBA" id="ARBA00022857"/>
    </source>
</evidence>
<feature type="non-terminal residue" evidence="9">
    <location>
        <position position="1"/>
    </location>
</feature>
<dbReference type="OrthoDB" id="331544at2759"/>
<protein>
    <recommendedName>
        <fullName evidence="8">3beta-hydroxysteroid 3-dehydrogenase</fullName>
        <ecNumber evidence="8">1.1.1.270</ecNumber>
    </recommendedName>
</protein>
<dbReference type="GO" id="GO:0005811">
    <property type="term" value="C:lipid droplet"/>
    <property type="evidence" value="ECO:0007669"/>
    <property type="project" value="TreeGrafter"/>
</dbReference>
<accession>M5GBT9</accession>
<comment type="similarity">
    <text evidence="7">Belongs to the short-chain dehydrogenases/reductases (SDR) family. ERG27 subfamily.</text>
</comment>
<dbReference type="Proteomes" id="UP000030653">
    <property type="component" value="Unassembled WGS sequence"/>
</dbReference>
<dbReference type="GO" id="GO:0005741">
    <property type="term" value="C:mitochondrial outer membrane"/>
    <property type="evidence" value="ECO:0007669"/>
    <property type="project" value="TreeGrafter"/>
</dbReference>
<keyword evidence="10" id="KW-1185">Reference proteome</keyword>
<evidence type="ECO:0000313" key="10">
    <source>
        <dbReference type="Proteomes" id="UP000030653"/>
    </source>
</evidence>
<dbReference type="GO" id="GO:0006694">
    <property type="term" value="P:steroid biosynthetic process"/>
    <property type="evidence" value="ECO:0007669"/>
    <property type="project" value="UniProtKB-KW"/>
</dbReference>
<keyword evidence="2" id="KW-0521">NADP</keyword>
<gene>
    <name evidence="9" type="ORF">DACRYDRAFT_19609</name>
</gene>
<sequence length="388" mass="43301">MAEERRLVVIVTGANSGVGQGICERLVLQMAGALPPLDTPISQEDVSSATSITLIMACRNKKRAAAARTKVLDRLEQSGDQERLRERLRIEPEDLDLGSLHSVYRFCMNMQHKYGYITHLFLNAGTGNFTGVNWPLAAWQIVTEGTHALIYPRYKVQGLGAMTEDGYGLVWQTCVFGHFMMVRLLAPLLVKSPFSDARVIWTTSVEADIAAFETDDWQLFKDSAPYDAAKYQQELLSFSLDQEFAQQAETRHVRSFAIEPGVCATSIYTETLGWFLDKAMILCLHLCRLAGSPTHVVDPFKGAVGAIYVALVALSLLPSVGEPTRYGARCHWLGQEYPEKVLIDSKHWDMKKAADLKDNCNRLCDSLVQKFKEEDASEMNGVANEKEN</sequence>
<dbReference type="RefSeq" id="XP_040633353.1">
    <property type="nucleotide sequence ID" value="XM_040771584.1"/>
</dbReference>
<dbReference type="GO" id="GO:0000253">
    <property type="term" value="F:3-beta-hydroxysteroid 3-dehydrogenase (NADP+) activity"/>
    <property type="evidence" value="ECO:0007669"/>
    <property type="project" value="UniProtKB-EC"/>
</dbReference>
<evidence type="ECO:0000256" key="1">
    <source>
        <dbReference type="ARBA" id="ARBA00022516"/>
    </source>
</evidence>
<dbReference type="InterPro" id="IPR036291">
    <property type="entry name" value="NAD(P)-bd_dom_sf"/>
</dbReference>
<proteinExistence type="inferred from homology"/>
<dbReference type="STRING" id="1858805.M5GBT9"/>
<evidence type="ECO:0000256" key="4">
    <source>
        <dbReference type="ARBA" id="ARBA00023002"/>
    </source>
</evidence>
<dbReference type="GO" id="GO:0005789">
    <property type="term" value="C:endoplasmic reticulum membrane"/>
    <property type="evidence" value="ECO:0007669"/>
    <property type="project" value="TreeGrafter"/>
</dbReference>
<dbReference type="PRINTS" id="PR00081">
    <property type="entry name" value="GDHRDH"/>
</dbReference>
<dbReference type="PANTHER" id="PTHR43647">
    <property type="entry name" value="DEHYDROGENASE"/>
    <property type="match status" value="1"/>
</dbReference>
<dbReference type="Gene3D" id="3.40.50.720">
    <property type="entry name" value="NAD(P)-binding Rossmann-like Domain"/>
    <property type="match status" value="1"/>
</dbReference>
<evidence type="ECO:0000256" key="6">
    <source>
        <dbReference type="ARBA" id="ARBA00023589"/>
    </source>
</evidence>
<dbReference type="InterPro" id="IPR002347">
    <property type="entry name" value="SDR_fam"/>
</dbReference>
<dbReference type="HOGENOM" id="CLU_029944_1_0_1"/>
<evidence type="ECO:0000256" key="8">
    <source>
        <dbReference type="ARBA" id="ARBA00023621"/>
    </source>
</evidence>
<dbReference type="PANTHER" id="PTHR43647:SF1">
    <property type="entry name" value="3-KETO-STEROID REDUCTASE ERG27"/>
    <property type="match status" value="1"/>
</dbReference>
<comment type="pathway">
    <text evidence="6">Steroid biosynthesis; zymosterol biosynthesis; zymosterol from lanosterol: step 5/6.</text>
</comment>
<dbReference type="EC" id="1.1.1.270" evidence="8"/>
<dbReference type="InterPro" id="IPR051593">
    <property type="entry name" value="Ergosterol_Biosynth_ERG27"/>
</dbReference>
<reference evidence="9 10" key="1">
    <citation type="journal article" date="2012" name="Science">
        <title>The Paleozoic origin of enzymatic lignin decomposition reconstructed from 31 fungal genomes.</title>
        <authorList>
            <person name="Floudas D."/>
            <person name="Binder M."/>
            <person name="Riley R."/>
            <person name="Barry K."/>
            <person name="Blanchette R.A."/>
            <person name="Henrissat B."/>
            <person name="Martinez A.T."/>
            <person name="Otillar R."/>
            <person name="Spatafora J.W."/>
            <person name="Yadav J.S."/>
            <person name="Aerts A."/>
            <person name="Benoit I."/>
            <person name="Boyd A."/>
            <person name="Carlson A."/>
            <person name="Copeland A."/>
            <person name="Coutinho P.M."/>
            <person name="de Vries R.P."/>
            <person name="Ferreira P."/>
            <person name="Findley K."/>
            <person name="Foster B."/>
            <person name="Gaskell J."/>
            <person name="Glotzer D."/>
            <person name="Gorecki P."/>
            <person name="Heitman J."/>
            <person name="Hesse C."/>
            <person name="Hori C."/>
            <person name="Igarashi K."/>
            <person name="Jurgens J.A."/>
            <person name="Kallen N."/>
            <person name="Kersten P."/>
            <person name="Kohler A."/>
            <person name="Kuees U."/>
            <person name="Kumar T.K.A."/>
            <person name="Kuo A."/>
            <person name="LaButti K."/>
            <person name="Larrondo L.F."/>
            <person name="Lindquist E."/>
            <person name="Ling A."/>
            <person name="Lombard V."/>
            <person name="Lucas S."/>
            <person name="Lundell T."/>
            <person name="Martin R."/>
            <person name="McLaughlin D.J."/>
            <person name="Morgenstern I."/>
            <person name="Morin E."/>
            <person name="Murat C."/>
            <person name="Nagy L.G."/>
            <person name="Nolan M."/>
            <person name="Ohm R.A."/>
            <person name="Patyshakuliyeva A."/>
            <person name="Rokas A."/>
            <person name="Ruiz-Duenas F.J."/>
            <person name="Sabat G."/>
            <person name="Salamov A."/>
            <person name="Samejima M."/>
            <person name="Schmutz J."/>
            <person name="Slot J.C."/>
            <person name="St John F."/>
            <person name="Stenlid J."/>
            <person name="Sun H."/>
            <person name="Sun S."/>
            <person name="Syed K."/>
            <person name="Tsang A."/>
            <person name="Wiebenga A."/>
            <person name="Young D."/>
            <person name="Pisabarro A."/>
            <person name="Eastwood D.C."/>
            <person name="Martin F."/>
            <person name="Cullen D."/>
            <person name="Grigoriev I.V."/>
            <person name="Hibbett D.S."/>
        </authorList>
    </citation>
    <scope>NUCLEOTIDE SEQUENCE [LARGE SCALE GENOMIC DNA]</scope>
    <source>
        <strain evidence="9 10">DJM-731 SS1</strain>
    </source>
</reference>
<evidence type="ECO:0000256" key="5">
    <source>
        <dbReference type="ARBA" id="ARBA00023098"/>
    </source>
</evidence>